<comment type="caution">
    <text evidence="11">The sequence shown here is derived from an EMBL/GenBank/DDBJ whole genome shotgun (WGS) entry which is preliminary data.</text>
</comment>
<dbReference type="AlphaFoldDB" id="E6PUP6"/>
<proteinExistence type="predicted"/>
<accession>E6PUP6</accession>
<protein>
    <submittedName>
        <fullName evidence="11">Small integral membrane transport protein</fullName>
    </submittedName>
</protein>
<keyword evidence="5 9" id="KW-0812">Transmembrane</keyword>
<evidence type="ECO:0000256" key="5">
    <source>
        <dbReference type="ARBA" id="ARBA00022692"/>
    </source>
</evidence>
<dbReference type="PANTHER" id="PTHR35011">
    <property type="entry name" value="2,3-DIKETO-L-GULONATE TRAP TRANSPORTER SMALL PERMEASE PROTEIN YIAM"/>
    <property type="match status" value="1"/>
</dbReference>
<reference evidence="11" key="1">
    <citation type="submission" date="2009-10" db="EMBL/GenBank/DDBJ databases">
        <title>Diversity of trophic interactions inside an arsenic-rich microbial ecosystem.</title>
        <authorList>
            <person name="Bertin P.N."/>
            <person name="Heinrich-Salmeron A."/>
            <person name="Pelletier E."/>
            <person name="Goulhen-Chollet F."/>
            <person name="Arsene-Ploetze F."/>
            <person name="Gallien S."/>
            <person name="Calteau A."/>
            <person name="Vallenet D."/>
            <person name="Casiot C."/>
            <person name="Chane-Woon-Ming B."/>
            <person name="Giloteaux L."/>
            <person name="Barakat M."/>
            <person name="Bonnefoy V."/>
            <person name="Bruneel O."/>
            <person name="Chandler M."/>
            <person name="Cleiss J."/>
            <person name="Duran R."/>
            <person name="Elbaz-Poulichet F."/>
            <person name="Fonknechten N."/>
            <person name="Lauga B."/>
            <person name="Mornico D."/>
            <person name="Ortet P."/>
            <person name="Schaeffer C."/>
            <person name="Siguier P."/>
            <person name="Alexander Thil Smith A."/>
            <person name="Van Dorsselaer A."/>
            <person name="Weissenbach J."/>
            <person name="Medigue C."/>
            <person name="Le Paslier D."/>
        </authorList>
    </citation>
    <scope>NUCLEOTIDE SEQUENCE</scope>
</reference>
<dbReference type="GO" id="GO:0015740">
    <property type="term" value="P:C4-dicarboxylate transport"/>
    <property type="evidence" value="ECO:0007669"/>
    <property type="project" value="TreeGrafter"/>
</dbReference>
<keyword evidence="4" id="KW-0997">Cell inner membrane</keyword>
<evidence type="ECO:0000256" key="8">
    <source>
        <dbReference type="SAM" id="MobiDB-lite"/>
    </source>
</evidence>
<dbReference type="InterPro" id="IPR007387">
    <property type="entry name" value="TRAP_DctQ"/>
</dbReference>
<keyword evidence="6 9" id="KW-1133">Transmembrane helix</keyword>
<organism evidence="11">
    <name type="scientific">mine drainage metagenome</name>
    <dbReference type="NCBI Taxonomy" id="410659"/>
    <lineage>
        <taxon>unclassified sequences</taxon>
        <taxon>metagenomes</taxon>
        <taxon>ecological metagenomes</taxon>
    </lineage>
</organism>
<feature type="transmembrane region" description="Helical" evidence="9">
    <location>
        <begin position="140"/>
        <end position="161"/>
    </location>
</feature>
<feature type="transmembrane region" description="Helical" evidence="9">
    <location>
        <begin position="103"/>
        <end position="128"/>
    </location>
</feature>
<evidence type="ECO:0000256" key="9">
    <source>
        <dbReference type="SAM" id="Phobius"/>
    </source>
</evidence>
<feature type="transmembrane region" description="Helical" evidence="9">
    <location>
        <begin position="18"/>
        <end position="38"/>
    </location>
</feature>
<evidence type="ECO:0000256" key="1">
    <source>
        <dbReference type="ARBA" id="ARBA00004429"/>
    </source>
</evidence>
<feature type="region of interest" description="Disordered" evidence="8">
    <location>
        <begin position="199"/>
        <end position="241"/>
    </location>
</feature>
<evidence type="ECO:0000256" key="2">
    <source>
        <dbReference type="ARBA" id="ARBA00022448"/>
    </source>
</evidence>
<feature type="transmembrane region" description="Helical" evidence="9">
    <location>
        <begin position="50"/>
        <end position="71"/>
    </location>
</feature>
<dbReference type="EMBL" id="CABM01000059">
    <property type="protein sequence ID" value="CBH98653.1"/>
    <property type="molecule type" value="Genomic_DNA"/>
</dbReference>
<evidence type="ECO:0000259" key="10">
    <source>
        <dbReference type="Pfam" id="PF04290"/>
    </source>
</evidence>
<gene>
    <name evidence="11" type="primary">dctQ</name>
    <name evidence="11" type="ORF">CARN2_4135</name>
</gene>
<evidence type="ECO:0000256" key="6">
    <source>
        <dbReference type="ARBA" id="ARBA00022989"/>
    </source>
</evidence>
<comment type="subcellular location">
    <subcellularLocation>
        <location evidence="1">Cell inner membrane</location>
        <topology evidence="1">Multi-pass membrane protein</topology>
    </subcellularLocation>
</comment>
<keyword evidence="7 9" id="KW-0472">Membrane</keyword>
<dbReference type="GO" id="GO:0005886">
    <property type="term" value="C:plasma membrane"/>
    <property type="evidence" value="ECO:0007669"/>
    <property type="project" value="UniProtKB-SubCell"/>
</dbReference>
<keyword evidence="2" id="KW-0813">Transport</keyword>
<dbReference type="InterPro" id="IPR055348">
    <property type="entry name" value="DctQ"/>
</dbReference>
<dbReference type="Pfam" id="PF04290">
    <property type="entry name" value="DctQ"/>
    <property type="match status" value="1"/>
</dbReference>
<evidence type="ECO:0000256" key="7">
    <source>
        <dbReference type="ARBA" id="ARBA00023136"/>
    </source>
</evidence>
<feature type="domain" description="Tripartite ATP-independent periplasmic transporters DctQ component" evidence="10">
    <location>
        <begin position="27"/>
        <end position="165"/>
    </location>
</feature>
<name>E6PUP6_9ZZZZ</name>
<sequence>MHPPNLAGRVLDRLEETLIAALMAAATLLIFVAVVHRYVAGMPIPGLQDWLLRINLSWAQELCIFMFVWMAKFGAAYGVRTGIHVGVDVLVNRLAPARRKAMILFGLLAGALFTGVIATLGGIMVWKIGHTSQVSSDLEWPMWIVYLAIPLGSGLMCFRFLQVARRFNRDGELPHHDPGQVEGLDEPLDIAPEADNIHPHARVRTLDEAAPSQPQSRGKTSEAGERPLGGQAPAAPWGLSS</sequence>
<evidence type="ECO:0000256" key="4">
    <source>
        <dbReference type="ARBA" id="ARBA00022519"/>
    </source>
</evidence>
<evidence type="ECO:0000256" key="3">
    <source>
        <dbReference type="ARBA" id="ARBA00022475"/>
    </source>
</evidence>
<dbReference type="PANTHER" id="PTHR35011:SF2">
    <property type="entry name" value="2,3-DIKETO-L-GULONATE TRAP TRANSPORTER SMALL PERMEASE PROTEIN YIAM"/>
    <property type="match status" value="1"/>
</dbReference>
<dbReference type="GO" id="GO:0022857">
    <property type="term" value="F:transmembrane transporter activity"/>
    <property type="evidence" value="ECO:0007669"/>
    <property type="project" value="TreeGrafter"/>
</dbReference>
<evidence type="ECO:0000313" key="11">
    <source>
        <dbReference type="EMBL" id="CBH98653.1"/>
    </source>
</evidence>
<keyword evidence="3" id="KW-1003">Cell membrane</keyword>